<reference evidence="2 3" key="1">
    <citation type="submission" date="2019-03" db="EMBL/GenBank/DDBJ databases">
        <title>Genomics of glacier-inhabiting Cryobacterium strains.</title>
        <authorList>
            <person name="Liu Q."/>
            <person name="Xin Y.-H."/>
        </authorList>
    </citation>
    <scope>NUCLEOTIDE SEQUENCE [LARGE SCALE GENOMIC DNA]</scope>
    <source>
        <strain evidence="2 3">RHLT2-21</strain>
    </source>
</reference>
<proteinExistence type="predicted"/>
<feature type="region of interest" description="Disordered" evidence="1">
    <location>
        <begin position="1"/>
        <end position="20"/>
    </location>
</feature>
<dbReference type="Proteomes" id="UP000297643">
    <property type="component" value="Unassembled WGS sequence"/>
</dbReference>
<dbReference type="AlphaFoldDB" id="A0A4R8W9W5"/>
<evidence type="ECO:0000256" key="1">
    <source>
        <dbReference type="SAM" id="MobiDB-lite"/>
    </source>
</evidence>
<protein>
    <submittedName>
        <fullName evidence="2">Uncharacterized protein</fullName>
    </submittedName>
</protein>
<sequence>MARPEEVEAHGGEELDLGETSLLEDLRNARGVSEKSTAPVEAAQESDAVHELSEGQRRRLLTQFLQELHSLQFATAAKEKATATVSLGILPEKQHAHGQFVTPSRPIVAIPLRIKGLFGSAELDANDLTLRAGRDLRVLPLTALSGAVFEPAAGMRSGYLRVDLVASWVAPAKPAKDINTIQFSGSASNIEWQSFAFRVKAAIAGAVPKRSLAIFSHHAGSGWVDSAGLRKPDPSIAIEEVAGRTPGNRLTTWAERLPSRFCGLEISGDTISYRGQVQTIRGAHAFVDAVGGLERRISPTRVAAAVMLGMDVRIFGDKSKKTVDTRGLCMTVNGELYSWAVVVGANRGMEARTFAAKINTASKH</sequence>
<gene>
    <name evidence="2" type="ORF">E3O32_05915</name>
</gene>
<accession>A0A4R8W9W5</accession>
<organism evidence="2 3">
    <name type="scientific">Cryobacterium mannosilyticum</name>
    <dbReference type="NCBI Taxonomy" id="1259190"/>
    <lineage>
        <taxon>Bacteria</taxon>
        <taxon>Bacillati</taxon>
        <taxon>Actinomycetota</taxon>
        <taxon>Actinomycetes</taxon>
        <taxon>Micrococcales</taxon>
        <taxon>Microbacteriaceae</taxon>
        <taxon>Cryobacterium</taxon>
    </lineage>
</organism>
<keyword evidence="3" id="KW-1185">Reference proteome</keyword>
<evidence type="ECO:0000313" key="3">
    <source>
        <dbReference type="Proteomes" id="UP000297643"/>
    </source>
</evidence>
<feature type="compositionally biased region" description="Basic and acidic residues" evidence="1">
    <location>
        <begin position="1"/>
        <end position="13"/>
    </location>
</feature>
<feature type="region of interest" description="Disordered" evidence="1">
    <location>
        <begin position="29"/>
        <end position="52"/>
    </location>
</feature>
<evidence type="ECO:0000313" key="2">
    <source>
        <dbReference type="EMBL" id="TFC05226.1"/>
    </source>
</evidence>
<dbReference type="EMBL" id="SOFM01000016">
    <property type="protein sequence ID" value="TFC05226.1"/>
    <property type="molecule type" value="Genomic_DNA"/>
</dbReference>
<name>A0A4R8W9W5_9MICO</name>
<comment type="caution">
    <text evidence="2">The sequence shown here is derived from an EMBL/GenBank/DDBJ whole genome shotgun (WGS) entry which is preliminary data.</text>
</comment>